<evidence type="ECO:0000313" key="2">
    <source>
        <dbReference type="Proteomes" id="UP001054945"/>
    </source>
</evidence>
<keyword evidence="2" id="KW-1185">Reference proteome</keyword>
<evidence type="ECO:0000313" key="1">
    <source>
        <dbReference type="EMBL" id="GIX90570.1"/>
    </source>
</evidence>
<proteinExistence type="predicted"/>
<protein>
    <submittedName>
        <fullName evidence="1">Uncharacterized protein</fullName>
    </submittedName>
</protein>
<name>A0AAV4P1Y8_CAEEX</name>
<sequence length="101" mass="11450">MHHIKGYEEEHFEAMKILGNSFYIDAVLLAEDSTDEALSVFSTAVKVLKEVGRTKWLRDKPTVMINNVLIKDENLLKGRLGQIIEFYLGMGGKGRVVKLNK</sequence>
<comment type="caution">
    <text evidence="1">The sequence shown here is derived from an EMBL/GenBank/DDBJ whole genome shotgun (WGS) entry which is preliminary data.</text>
</comment>
<dbReference type="EMBL" id="BPLR01021506">
    <property type="protein sequence ID" value="GIX90570.1"/>
    <property type="molecule type" value="Genomic_DNA"/>
</dbReference>
<dbReference type="AlphaFoldDB" id="A0AAV4P1Y8"/>
<organism evidence="1 2">
    <name type="scientific">Caerostris extrusa</name>
    <name type="common">Bark spider</name>
    <name type="synonym">Caerostris bankana</name>
    <dbReference type="NCBI Taxonomy" id="172846"/>
    <lineage>
        <taxon>Eukaryota</taxon>
        <taxon>Metazoa</taxon>
        <taxon>Ecdysozoa</taxon>
        <taxon>Arthropoda</taxon>
        <taxon>Chelicerata</taxon>
        <taxon>Arachnida</taxon>
        <taxon>Araneae</taxon>
        <taxon>Araneomorphae</taxon>
        <taxon>Entelegynae</taxon>
        <taxon>Araneoidea</taxon>
        <taxon>Araneidae</taxon>
        <taxon>Caerostris</taxon>
    </lineage>
</organism>
<accession>A0AAV4P1Y8</accession>
<gene>
    <name evidence="1" type="ORF">CEXT_620381</name>
</gene>
<dbReference type="Proteomes" id="UP001054945">
    <property type="component" value="Unassembled WGS sequence"/>
</dbReference>
<reference evidence="1 2" key="1">
    <citation type="submission" date="2021-06" db="EMBL/GenBank/DDBJ databases">
        <title>Caerostris extrusa draft genome.</title>
        <authorList>
            <person name="Kono N."/>
            <person name="Arakawa K."/>
        </authorList>
    </citation>
    <scope>NUCLEOTIDE SEQUENCE [LARGE SCALE GENOMIC DNA]</scope>
</reference>